<dbReference type="AlphaFoldDB" id="A0A8R7TAZ0"/>
<reference evidence="1" key="2">
    <citation type="submission" date="2018-03" db="EMBL/GenBank/DDBJ databases">
        <title>The Triticum urartu genome reveals the dynamic nature of wheat genome evolution.</title>
        <authorList>
            <person name="Ling H."/>
            <person name="Ma B."/>
            <person name="Shi X."/>
            <person name="Liu H."/>
            <person name="Dong L."/>
            <person name="Sun H."/>
            <person name="Cao Y."/>
            <person name="Gao Q."/>
            <person name="Zheng S."/>
            <person name="Li Y."/>
            <person name="Yu Y."/>
            <person name="Du H."/>
            <person name="Qi M."/>
            <person name="Li Y."/>
            <person name="Yu H."/>
            <person name="Cui Y."/>
            <person name="Wang N."/>
            <person name="Chen C."/>
            <person name="Wu H."/>
            <person name="Zhao Y."/>
            <person name="Zhang J."/>
            <person name="Li Y."/>
            <person name="Zhou W."/>
            <person name="Zhang B."/>
            <person name="Hu W."/>
            <person name="Eijk M."/>
            <person name="Tang J."/>
            <person name="Witsenboer H."/>
            <person name="Zhao S."/>
            <person name="Li Z."/>
            <person name="Zhang A."/>
            <person name="Wang D."/>
            <person name="Liang C."/>
        </authorList>
    </citation>
    <scope>NUCLEOTIDE SEQUENCE [LARGE SCALE GENOMIC DNA]</scope>
    <source>
        <strain evidence="1">cv. G1812</strain>
    </source>
</reference>
<evidence type="ECO:0000313" key="1">
    <source>
        <dbReference type="EnsemblPlants" id="TuG1812G0100004667.01.T01.cds455725"/>
    </source>
</evidence>
<accession>A0A8R7TAZ0</accession>
<dbReference type="Gramene" id="TuG1812G0100004667.01.T01">
    <property type="protein sequence ID" value="TuG1812G0100004667.01.T01.cds455725"/>
    <property type="gene ID" value="TuG1812G0100004667.01"/>
</dbReference>
<evidence type="ECO:0000313" key="2">
    <source>
        <dbReference type="Proteomes" id="UP000015106"/>
    </source>
</evidence>
<dbReference type="Proteomes" id="UP000015106">
    <property type="component" value="Chromosome 1"/>
</dbReference>
<reference evidence="1" key="3">
    <citation type="submission" date="2022-06" db="UniProtKB">
        <authorList>
            <consortium name="EnsemblPlants"/>
        </authorList>
    </citation>
    <scope>IDENTIFICATION</scope>
</reference>
<reference evidence="2" key="1">
    <citation type="journal article" date="2013" name="Nature">
        <title>Draft genome of the wheat A-genome progenitor Triticum urartu.</title>
        <authorList>
            <person name="Ling H.Q."/>
            <person name="Zhao S."/>
            <person name="Liu D."/>
            <person name="Wang J."/>
            <person name="Sun H."/>
            <person name="Zhang C."/>
            <person name="Fan H."/>
            <person name="Li D."/>
            <person name="Dong L."/>
            <person name="Tao Y."/>
            <person name="Gao C."/>
            <person name="Wu H."/>
            <person name="Li Y."/>
            <person name="Cui Y."/>
            <person name="Guo X."/>
            <person name="Zheng S."/>
            <person name="Wang B."/>
            <person name="Yu K."/>
            <person name="Liang Q."/>
            <person name="Yang W."/>
            <person name="Lou X."/>
            <person name="Chen J."/>
            <person name="Feng M."/>
            <person name="Jian J."/>
            <person name="Zhang X."/>
            <person name="Luo G."/>
            <person name="Jiang Y."/>
            <person name="Liu J."/>
            <person name="Wang Z."/>
            <person name="Sha Y."/>
            <person name="Zhang B."/>
            <person name="Wu H."/>
            <person name="Tang D."/>
            <person name="Shen Q."/>
            <person name="Xue P."/>
            <person name="Zou S."/>
            <person name="Wang X."/>
            <person name="Liu X."/>
            <person name="Wang F."/>
            <person name="Yang Y."/>
            <person name="An X."/>
            <person name="Dong Z."/>
            <person name="Zhang K."/>
            <person name="Zhang X."/>
            <person name="Luo M.C."/>
            <person name="Dvorak J."/>
            <person name="Tong Y."/>
            <person name="Wang J."/>
            <person name="Yang H."/>
            <person name="Li Z."/>
            <person name="Wang D."/>
            <person name="Zhang A."/>
            <person name="Wang J."/>
        </authorList>
    </citation>
    <scope>NUCLEOTIDE SEQUENCE</scope>
    <source>
        <strain evidence="2">cv. G1812</strain>
    </source>
</reference>
<keyword evidence="2" id="KW-1185">Reference proteome</keyword>
<sequence>MYPSSSTATPMSSVMHTLFIFCSASSGRHSIGTPAATASSTEFHPQCVTNAPVARWRSTSACGAHDLTTRPLPLVRSRNP</sequence>
<gene>
    <name evidence="1" type="primary">LOC125531366</name>
</gene>
<protein>
    <submittedName>
        <fullName evidence="1">Uncharacterized protein</fullName>
    </submittedName>
</protein>
<dbReference type="EnsemblPlants" id="TuG1812G0100004667.01.T01">
    <property type="protein sequence ID" value="TuG1812G0100004667.01.T01.cds455725"/>
    <property type="gene ID" value="TuG1812G0100004667.01"/>
</dbReference>
<proteinExistence type="predicted"/>
<name>A0A8R7TAZ0_TRIUA</name>
<organism evidence="1 2">
    <name type="scientific">Triticum urartu</name>
    <name type="common">Red wild einkorn</name>
    <name type="synonym">Crithodium urartu</name>
    <dbReference type="NCBI Taxonomy" id="4572"/>
    <lineage>
        <taxon>Eukaryota</taxon>
        <taxon>Viridiplantae</taxon>
        <taxon>Streptophyta</taxon>
        <taxon>Embryophyta</taxon>
        <taxon>Tracheophyta</taxon>
        <taxon>Spermatophyta</taxon>
        <taxon>Magnoliopsida</taxon>
        <taxon>Liliopsida</taxon>
        <taxon>Poales</taxon>
        <taxon>Poaceae</taxon>
        <taxon>BOP clade</taxon>
        <taxon>Pooideae</taxon>
        <taxon>Triticodae</taxon>
        <taxon>Triticeae</taxon>
        <taxon>Triticinae</taxon>
        <taxon>Triticum</taxon>
    </lineage>
</organism>